<protein>
    <recommendedName>
        <fullName evidence="11">Acyl-coenzyme A oxidase</fullName>
    </recommendedName>
</protein>
<evidence type="ECO:0000256" key="11">
    <source>
        <dbReference type="PIRNR" id="PIRNR000168"/>
    </source>
</evidence>
<dbReference type="GO" id="GO:0005777">
    <property type="term" value="C:peroxisome"/>
    <property type="evidence" value="ECO:0007669"/>
    <property type="project" value="UniProtKB-SubCell"/>
</dbReference>
<dbReference type="GO" id="GO:0005504">
    <property type="term" value="F:fatty acid binding"/>
    <property type="evidence" value="ECO:0007669"/>
    <property type="project" value="TreeGrafter"/>
</dbReference>
<name>A0A1I8PT59_STOCA</name>
<keyword evidence="18" id="KW-1185">Reference proteome</keyword>
<dbReference type="InterPro" id="IPR002655">
    <property type="entry name" value="Acyl-CoA_oxidase_C"/>
</dbReference>
<feature type="domain" description="Acyl-coenzyme A oxidase N-terminal" evidence="15">
    <location>
        <begin position="49"/>
        <end position="175"/>
    </location>
</feature>
<dbReference type="InterPro" id="IPR037069">
    <property type="entry name" value="AcylCoA_DH/ox_N_sf"/>
</dbReference>
<comment type="cofactor">
    <cofactor evidence="1">
        <name>FAD</name>
        <dbReference type="ChEBI" id="CHEBI:57692"/>
    </cofactor>
</comment>
<dbReference type="FunFam" id="2.40.110.10:FF:000003">
    <property type="entry name" value="Acyl-coenzyme A oxidase"/>
    <property type="match status" value="1"/>
</dbReference>
<comment type="subcellular location">
    <subcellularLocation>
        <location evidence="2">Peroxisome</location>
    </subcellularLocation>
</comment>
<gene>
    <name evidence="17" type="primary">106080778</name>
</gene>
<dbReference type="InterPro" id="IPR029320">
    <property type="entry name" value="Acyl-CoA_ox_N"/>
</dbReference>
<dbReference type="InterPro" id="IPR046373">
    <property type="entry name" value="Acyl-CoA_Oxase/DH_mid-dom_sf"/>
</dbReference>
<dbReference type="AlphaFoldDB" id="A0A1I8PT59"/>
<evidence type="ECO:0000256" key="10">
    <source>
        <dbReference type="ARBA" id="ARBA00023140"/>
    </source>
</evidence>
<dbReference type="KEGG" id="scac:106080778"/>
<evidence type="ECO:0000256" key="3">
    <source>
        <dbReference type="ARBA" id="ARBA00004846"/>
    </source>
</evidence>
<reference evidence="17" key="1">
    <citation type="submission" date="2020-05" db="UniProtKB">
        <authorList>
            <consortium name="EnsemblMetazoa"/>
        </authorList>
    </citation>
    <scope>IDENTIFICATION</scope>
    <source>
        <strain evidence="17">USDA</strain>
    </source>
</reference>
<dbReference type="VEuPathDB" id="VectorBase:SCAU010880"/>
<dbReference type="Proteomes" id="UP000095300">
    <property type="component" value="Unassembled WGS sequence"/>
</dbReference>
<dbReference type="InterPro" id="IPR036250">
    <property type="entry name" value="AcylCo_DH-like_C"/>
</dbReference>
<keyword evidence="5 11" id="KW-0285">Flavoprotein</keyword>
<proteinExistence type="inferred from homology"/>
<evidence type="ECO:0000259" key="16">
    <source>
        <dbReference type="Pfam" id="PF22924"/>
    </source>
</evidence>
<feature type="domain" description="Acyl-CoA oxidase C-terminal" evidence="14">
    <location>
        <begin position="510"/>
        <end position="693"/>
    </location>
</feature>
<dbReference type="FunFam" id="1.20.140.10:FF:000005">
    <property type="entry name" value="Acyl-coenzyme A oxidase"/>
    <property type="match status" value="1"/>
</dbReference>
<dbReference type="PANTHER" id="PTHR10909:SF250">
    <property type="entry name" value="PEROXISOMAL ACYL-COENZYME A OXIDASE 1"/>
    <property type="match status" value="1"/>
</dbReference>
<dbReference type="EnsemblMetazoa" id="SCAU010880-RA">
    <property type="protein sequence ID" value="SCAU010880-PA"/>
    <property type="gene ID" value="SCAU010880"/>
</dbReference>
<evidence type="ECO:0000259" key="15">
    <source>
        <dbReference type="Pfam" id="PF14749"/>
    </source>
</evidence>
<dbReference type="GO" id="GO:0071949">
    <property type="term" value="F:FAD binding"/>
    <property type="evidence" value="ECO:0007669"/>
    <property type="project" value="InterPro"/>
</dbReference>
<organism evidence="17 18">
    <name type="scientific">Stomoxys calcitrans</name>
    <name type="common">Stable fly</name>
    <name type="synonym">Conops calcitrans</name>
    <dbReference type="NCBI Taxonomy" id="35570"/>
    <lineage>
        <taxon>Eukaryota</taxon>
        <taxon>Metazoa</taxon>
        <taxon>Ecdysozoa</taxon>
        <taxon>Arthropoda</taxon>
        <taxon>Hexapoda</taxon>
        <taxon>Insecta</taxon>
        <taxon>Pterygota</taxon>
        <taxon>Neoptera</taxon>
        <taxon>Endopterygota</taxon>
        <taxon>Diptera</taxon>
        <taxon>Brachycera</taxon>
        <taxon>Muscomorpha</taxon>
        <taxon>Muscoidea</taxon>
        <taxon>Muscidae</taxon>
        <taxon>Stomoxys</taxon>
    </lineage>
</organism>
<comment type="similarity">
    <text evidence="4 11">Belongs to the acyl-CoA oxidase family.</text>
</comment>
<dbReference type="Pfam" id="PF14749">
    <property type="entry name" value="Acyl-CoA_ox_N"/>
    <property type="match status" value="1"/>
</dbReference>
<dbReference type="InterPro" id="IPR012258">
    <property type="entry name" value="Acyl-CoA_oxidase"/>
</dbReference>
<evidence type="ECO:0000256" key="7">
    <source>
        <dbReference type="ARBA" id="ARBA00022832"/>
    </source>
</evidence>
<dbReference type="Pfam" id="PF01756">
    <property type="entry name" value="ACOX"/>
    <property type="match status" value="1"/>
</dbReference>
<dbReference type="Pfam" id="PF22924">
    <property type="entry name" value="ACOX_C_alpha1"/>
    <property type="match status" value="1"/>
</dbReference>
<evidence type="ECO:0000256" key="12">
    <source>
        <dbReference type="PIRSR" id="PIRSR000168-1"/>
    </source>
</evidence>
<evidence type="ECO:0000259" key="14">
    <source>
        <dbReference type="Pfam" id="PF01756"/>
    </source>
</evidence>
<dbReference type="SUPFAM" id="SSF47203">
    <property type="entry name" value="Acyl-CoA dehydrogenase C-terminal domain-like"/>
    <property type="match status" value="2"/>
</dbReference>
<feature type="domain" description="Acyl-CoA oxidase C-alpha1" evidence="16">
    <location>
        <begin position="318"/>
        <end position="479"/>
    </location>
</feature>
<dbReference type="OrthoDB" id="538336at2759"/>
<dbReference type="PANTHER" id="PTHR10909">
    <property type="entry name" value="ELECTRON TRANSPORT OXIDOREDUCTASE"/>
    <property type="match status" value="1"/>
</dbReference>
<feature type="binding site" evidence="13">
    <location>
        <position position="221"/>
    </location>
    <ligand>
        <name>FAD</name>
        <dbReference type="ChEBI" id="CHEBI:57692"/>
    </ligand>
</feature>
<evidence type="ECO:0000256" key="8">
    <source>
        <dbReference type="ARBA" id="ARBA00023002"/>
    </source>
</evidence>
<evidence type="ECO:0000313" key="18">
    <source>
        <dbReference type="Proteomes" id="UP000095300"/>
    </source>
</evidence>
<keyword evidence="8" id="KW-0560">Oxidoreductase</keyword>
<evidence type="ECO:0000256" key="4">
    <source>
        <dbReference type="ARBA" id="ARBA00006288"/>
    </source>
</evidence>
<dbReference type="GO" id="GO:0033540">
    <property type="term" value="P:fatty acid beta-oxidation using acyl-CoA oxidase"/>
    <property type="evidence" value="ECO:0007669"/>
    <property type="project" value="TreeGrafter"/>
</dbReference>
<dbReference type="FunFam" id="1.20.140.10:FF:000013">
    <property type="entry name" value="Acyl-coenzyme A oxidase"/>
    <property type="match status" value="1"/>
</dbReference>
<dbReference type="SUPFAM" id="SSF56645">
    <property type="entry name" value="Acyl-CoA dehydrogenase NM domain-like"/>
    <property type="match status" value="1"/>
</dbReference>
<feature type="binding site" evidence="13">
    <location>
        <position position="182"/>
    </location>
    <ligand>
        <name>FAD</name>
        <dbReference type="ChEBI" id="CHEBI:57692"/>
    </ligand>
</feature>
<evidence type="ECO:0000256" key="6">
    <source>
        <dbReference type="ARBA" id="ARBA00022827"/>
    </source>
</evidence>
<evidence type="ECO:0000313" key="17">
    <source>
        <dbReference type="EnsemblMetazoa" id="SCAU010880-PA"/>
    </source>
</evidence>
<dbReference type="GO" id="GO:0055088">
    <property type="term" value="P:lipid homeostasis"/>
    <property type="evidence" value="ECO:0007669"/>
    <property type="project" value="TreeGrafter"/>
</dbReference>
<keyword evidence="6 11" id="KW-0274">FAD</keyword>
<dbReference type="Gene3D" id="1.10.540.10">
    <property type="entry name" value="Acyl-CoA dehydrogenase/oxidase, N-terminal domain"/>
    <property type="match status" value="1"/>
</dbReference>
<comment type="pathway">
    <text evidence="3">Lipid metabolism; peroxisomal fatty acid beta-oxidation.</text>
</comment>
<dbReference type="Gene3D" id="2.40.110.10">
    <property type="entry name" value="Butyryl-CoA Dehydrogenase, subunit A, domain 2"/>
    <property type="match status" value="1"/>
</dbReference>
<evidence type="ECO:0000256" key="1">
    <source>
        <dbReference type="ARBA" id="ARBA00001974"/>
    </source>
</evidence>
<dbReference type="InterPro" id="IPR009100">
    <property type="entry name" value="AcylCoA_DH/oxidase_NM_dom_sf"/>
</dbReference>
<evidence type="ECO:0000256" key="2">
    <source>
        <dbReference type="ARBA" id="ARBA00004275"/>
    </source>
</evidence>
<accession>A0A1I8PT59</accession>
<dbReference type="GO" id="GO:0003997">
    <property type="term" value="F:acyl-CoA oxidase activity"/>
    <property type="evidence" value="ECO:0007669"/>
    <property type="project" value="InterPro"/>
</dbReference>
<evidence type="ECO:0000256" key="13">
    <source>
        <dbReference type="PIRSR" id="PIRSR000168-2"/>
    </source>
</evidence>
<dbReference type="InterPro" id="IPR055060">
    <property type="entry name" value="ACOX_C_alpha1"/>
</dbReference>
<dbReference type="PIRSF" id="PIRSF000168">
    <property type="entry name" value="Acyl-CoA_oxidase"/>
    <property type="match status" value="1"/>
</dbReference>
<keyword evidence="10" id="KW-0576">Peroxisome</keyword>
<feature type="active site" description="Proton acceptor" evidence="12">
    <location>
        <position position="464"/>
    </location>
</feature>
<dbReference type="STRING" id="35570.A0A1I8PT59"/>
<dbReference type="Gene3D" id="1.20.140.10">
    <property type="entry name" value="Butyryl-CoA Dehydrogenase, subunit A, domain 3"/>
    <property type="match status" value="2"/>
</dbReference>
<keyword evidence="7" id="KW-0276">Fatty acid metabolism</keyword>
<evidence type="ECO:0000256" key="5">
    <source>
        <dbReference type="ARBA" id="ARBA00022630"/>
    </source>
</evidence>
<keyword evidence="9" id="KW-0443">Lipid metabolism</keyword>
<evidence type="ECO:0000256" key="9">
    <source>
        <dbReference type="ARBA" id="ARBA00023098"/>
    </source>
</evidence>
<sequence length="696" mass="77118">MRLPRLFFHLVKKQQGTFFRAMSGSSSSSIIPKTVNPDIQRERDNASFNVEDFAIWWHGGQDKLKLKRYVEKSVYADMKEESMFKTLNLSHEDLYTEAVKDSIRLAKKLQKLQAELNPGGTDIWPGLFSGTNMWGAQPAGNPFTVHLSVTIEAICNLGTDEQFEKFGKPAENFDIAIAYAQTELGHGTFLRGLETRADFDRETDEFILNTPTITAYKFWPGGLGHSSTHCIAMANLFIDNEPKGVATFFVPLRDMETFMPLPGIDIGDIGKKFGFYGVNNGYLGMKNVRIPRTNMLMRHAQVNRDGTFEQSPAAGLSYFSMLSGRCWIASNHAAMLAVATTIATRYSAVRRQSPINPKEPEVQIMDHVTQQMKLFPEIATCIANKLATQKLGQIYQQTAAEIKRGIFTGLPEIHALSCAMKVLSTSDSASGVERLRLACGGHGYLASSNMSNLYTTTTAGCTYEGENTVLLLQVGRFLMKSGQQALAGKPLAPTVSYLQTAVVENWSGSLENIVQVLQSATANKTRLALENIAARMLAGQTQGEAANNAGIELTQAAELYGRCFIAKTFLEEMTGPSSKNRSPALNKVLRNLLELYLVNTALKNMNEILRVIQISDADLRALQRRLEDSLAAIRKDAVAICDGFDFHDRNLLSTLGAYDGNVYERIFEEAKNSPLNQQPVPKVFHTHLKSFMKSKL</sequence>